<dbReference type="Pfam" id="PF00535">
    <property type="entry name" value="Glycos_transf_2"/>
    <property type="match status" value="1"/>
</dbReference>
<evidence type="ECO:0000313" key="3">
    <source>
        <dbReference type="Proteomes" id="UP000299102"/>
    </source>
</evidence>
<dbReference type="PANTHER" id="PTHR22916:SF3">
    <property type="entry name" value="UDP-GLCNAC:BETAGAL BETA-1,3-N-ACETYLGLUCOSAMINYLTRANSFERASE-LIKE PROTEIN 1"/>
    <property type="match status" value="1"/>
</dbReference>
<keyword evidence="2" id="KW-0808">Transferase</keyword>
<keyword evidence="3" id="KW-1185">Reference proteome</keyword>
<organism evidence="2 3">
    <name type="scientific">Eumeta variegata</name>
    <name type="common">Bagworm moth</name>
    <name type="synonym">Eumeta japonica</name>
    <dbReference type="NCBI Taxonomy" id="151549"/>
    <lineage>
        <taxon>Eukaryota</taxon>
        <taxon>Metazoa</taxon>
        <taxon>Ecdysozoa</taxon>
        <taxon>Arthropoda</taxon>
        <taxon>Hexapoda</taxon>
        <taxon>Insecta</taxon>
        <taxon>Pterygota</taxon>
        <taxon>Neoptera</taxon>
        <taxon>Endopterygota</taxon>
        <taxon>Lepidoptera</taxon>
        <taxon>Glossata</taxon>
        <taxon>Ditrysia</taxon>
        <taxon>Tineoidea</taxon>
        <taxon>Psychidae</taxon>
        <taxon>Oiketicinae</taxon>
        <taxon>Eumeta</taxon>
    </lineage>
</organism>
<dbReference type="OrthoDB" id="206708at2759"/>
<reference evidence="2 3" key="1">
    <citation type="journal article" date="2019" name="Commun. Biol.">
        <title>The bagworm genome reveals a unique fibroin gene that provides high tensile strength.</title>
        <authorList>
            <person name="Kono N."/>
            <person name="Nakamura H."/>
            <person name="Ohtoshi R."/>
            <person name="Tomita M."/>
            <person name="Numata K."/>
            <person name="Arakawa K."/>
        </authorList>
    </citation>
    <scope>NUCLEOTIDE SEQUENCE [LARGE SCALE GENOMIC DNA]</scope>
</reference>
<dbReference type="InterPro" id="IPR029044">
    <property type="entry name" value="Nucleotide-diphossugar_trans"/>
</dbReference>
<proteinExistence type="predicted"/>
<comment type="caution">
    <text evidence="2">The sequence shown here is derived from an EMBL/GenBank/DDBJ whole genome shotgun (WGS) entry which is preliminary data.</text>
</comment>
<dbReference type="EMBL" id="BGZK01002054">
    <property type="protein sequence ID" value="GBP90077.1"/>
    <property type="molecule type" value="Genomic_DNA"/>
</dbReference>
<gene>
    <name evidence="2" type="primary">B3gntl1</name>
    <name evidence="2" type="ORF">EVAR_27065_1</name>
</gene>
<dbReference type="GO" id="GO:0016758">
    <property type="term" value="F:hexosyltransferase activity"/>
    <property type="evidence" value="ECO:0007669"/>
    <property type="project" value="UniProtKB-ARBA"/>
</dbReference>
<accession>A0A4C1ZU02</accession>
<evidence type="ECO:0000313" key="2">
    <source>
        <dbReference type="EMBL" id="GBP90077.1"/>
    </source>
</evidence>
<evidence type="ECO:0000259" key="1">
    <source>
        <dbReference type="Pfam" id="PF00535"/>
    </source>
</evidence>
<dbReference type="InterPro" id="IPR001173">
    <property type="entry name" value="Glyco_trans_2-like"/>
</dbReference>
<name>A0A4C1ZU02_EUMVA</name>
<sequence>MGVGAAKNKAVLASNGRYLCFQDIDDIMLPNRLQLQLQAACSNSNALVGSQIIRSPTGSTPRLERWANMLAHCRLHIQIYTSHGPTLLMPTWFCHRSIFDKVGGFTESGKGTPEDLIFFYRHLDLGGDLIRVDEKLVIYTYHPDAATFSVARETIWHMQLDRIEQCILPKWDKFTIWNAGKAGRKVVRALSEKARNKLPNDMLNYTEYHIMGKVSQVRMRPGCTPSKFGCQEDRRKRACSSTERPYIVKKQRMEIIAECLNEPEQSCAQNSSIEDTPHTSSDFQTVGQNEPEIIFKQKVDKAVQAFVTHSFRSKAVQTRIKQ</sequence>
<dbReference type="SUPFAM" id="SSF53448">
    <property type="entry name" value="Nucleotide-diphospho-sugar transferases"/>
    <property type="match status" value="1"/>
</dbReference>
<dbReference type="Gene3D" id="3.90.550.10">
    <property type="entry name" value="Spore Coat Polysaccharide Biosynthesis Protein SpsA, Chain A"/>
    <property type="match status" value="1"/>
</dbReference>
<keyword evidence="2" id="KW-0328">Glycosyltransferase</keyword>
<dbReference type="AlphaFoldDB" id="A0A4C1ZU02"/>
<protein>
    <submittedName>
        <fullName evidence="2">UDP-GlcNAc:betaGal beta-1,3-N-acetylglucosaminyltransferase-like protein 1</fullName>
    </submittedName>
</protein>
<feature type="domain" description="Glycosyltransferase 2-like" evidence="1">
    <location>
        <begin position="2"/>
        <end position="101"/>
    </location>
</feature>
<dbReference type="STRING" id="151549.A0A4C1ZU02"/>
<dbReference type="Proteomes" id="UP000299102">
    <property type="component" value="Unassembled WGS sequence"/>
</dbReference>
<dbReference type="PANTHER" id="PTHR22916">
    <property type="entry name" value="GLYCOSYLTRANSFERASE"/>
    <property type="match status" value="1"/>
</dbReference>